<dbReference type="Proteomes" id="UP001642483">
    <property type="component" value="Unassembled WGS sequence"/>
</dbReference>
<keyword evidence="4" id="KW-0863">Zinc-finger</keyword>
<name>A0ABP0GH73_CLALP</name>
<keyword evidence="6" id="KW-0539">Nucleus</keyword>
<evidence type="ECO:0000256" key="4">
    <source>
        <dbReference type="ARBA" id="ARBA00022771"/>
    </source>
</evidence>
<gene>
    <name evidence="9" type="ORF">CVLEPA_LOCUS23399</name>
</gene>
<dbReference type="EMBL" id="CAWYQH010000119">
    <property type="protein sequence ID" value="CAK8690837.1"/>
    <property type="molecule type" value="Genomic_DNA"/>
</dbReference>
<dbReference type="PANTHER" id="PTHR13278:SF0">
    <property type="entry name" value="ZINC FINGER PROTEIN 830"/>
    <property type="match status" value="1"/>
</dbReference>
<evidence type="ECO:0000256" key="6">
    <source>
        <dbReference type="ARBA" id="ARBA00023242"/>
    </source>
</evidence>
<evidence type="ECO:0000259" key="8">
    <source>
        <dbReference type="Pfam" id="PF23406"/>
    </source>
</evidence>
<protein>
    <recommendedName>
        <fullName evidence="8">ZNF380 coiled-coil domain-containing protein</fullName>
    </recommendedName>
</protein>
<sequence>MRFTIIVKTGGVDLKIAMSSKKGKAKVSQTDLRKMMQQMKNKKSNNEALNGKAQSSQNNGISTKRLQIAEDYLRNKQDAKKLKIDSKTNSVFSSKTAIVKSSEQVQPTKSKSAVVKQHKAKSLKRSQIGEPAAPSTKLRKINNPGTKPPKAALPLISGAYSDSEGSSDDEPQVTMLPSVKVSSQRDGEGPSTSSTETVRKTTPSLGSSLPEGFFDNPEADAKMRGVETPANKMDREWESFQRELQHETGQSEQLIDEEQETGHLDREITEIDEQMNLYTLMDKLCDKKDETLNKLKVGPKIDKPIQEEKADSSASSDEEELLDWREKDAFT</sequence>
<evidence type="ECO:0000256" key="1">
    <source>
        <dbReference type="ARBA" id="ARBA00004324"/>
    </source>
</evidence>
<evidence type="ECO:0000313" key="9">
    <source>
        <dbReference type="EMBL" id="CAK8690837.1"/>
    </source>
</evidence>
<comment type="caution">
    <text evidence="9">The sequence shown here is derived from an EMBL/GenBank/DDBJ whole genome shotgun (WGS) entry which is preliminary data.</text>
</comment>
<feature type="region of interest" description="Disordered" evidence="7">
    <location>
        <begin position="298"/>
        <end position="331"/>
    </location>
</feature>
<dbReference type="InterPro" id="IPR059039">
    <property type="entry name" value="ZNF380_CC"/>
</dbReference>
<evidence type="ECO:0000256" key="7">
    <source>
        <dbReference type="SAM" id="MobiDB-lite"/>
    </source>
</evidence>
<dbReference type="InterPro" id="IPR040050">
    <property type="entry name" value="ZNF830-like"/>
</dbReference>
<feature type="region of interest" description="Disordered" evidence="7">
    <location>
        <begin position="38"/>
        <end position="63"/>
    </location>
</feature>
<reference evidence="9 10" key="1">
    <citation type="submission" date="2024-02" db="EMBL/GenBank/DDBJ databases">
        <authorList>
            <person name="Daric V."/>
            <person name="Darras S."/>
        </authorList>
    </citation>
    <scope>NUCLEOTIDE SEQUENCE [LARGE SCALE GENOMIC DNA]</scope>
</reference>
<evidence type="ECO:0000313" key="10">
    <source>
        <dbReference type="Proteomes" id="UP001642483"/>
    </source>
</evidence>
<feature type="compositionally biased region" description="Polar residues" evidence="7">
    <location>
        <begin position="52"/>
        <end position="63"/>
    </location>
</feature>
<dbReference type="PANTHER" id="PTHR13278">
    <property type="entry name" value="ZINC FINGER PROTEIN 830"/>
    <property type="match status" value="1"/>
</dbReference>
<feature type="compositionally biased region" description="Basic and acidic residues" evidence="7">
    <location>
        <begin position="322"/>
        <end position="331"/>
    </location>
</feature>
<organism evidence="9 10">
    <name type="scientific">Clavelina lepadiformis</name>
    <name type="common">Light-bulb sea squirt</name>
    <name type="synonym">Ascidia lepadiformis</name>
    <dbReference type="NCBI Taxonomy" id="159417"/>
    <lineage>
        <taxon>Eukaryota</taxon>
        <taxon>Metazoa</taxon>
        <taxon>Chordata</taxon>
        <taxon>Tunicata</taxon>
        <taxon>Ascidiacea</taxon>
        <taxon>Aplousobranchia</taxon>
        <taxon>Clavelinidae</taxon>
        <taxon>Clavelina</taxon>
    </lineage>
</organism>
<feature type="domain" description="ZNF380 coiled-coil" evidence="8">
    <location>
        <begin position="209"/>
        <end position="290"/>
    </location>
</feature>
<dbReference type="Pfam" id="PF23406">
    <property type="entry name" value="ZNF380_CC"/>
    <property type="match status" value="1"/>
</dbReference>
<proteinExistence type="predicted"/>
<evidence type="ECO:0000256" key="2">
    <source>
        <dbReference type="ARBA" id="ARBA00022473"/>
    </source>
</evidence>
<feature type="compositionally biased region" description="Basic and acidic residues" evidence="7">
    <location>
        <begin position="298"/>
        <end position="311"/>
    </location>
</feature>
<keyword evidence="2" id="KW-0217">Developmental protein</keyword>
<feature type="compositionally biased region" description="Polar residues" evidence="7">
    <location>
        <begin position="99"/>
        <end position="111"/>
    </location>
</feature>
<keyword evidence="3" id="KW-0479">Metal-binding</keyword>
<accession>A0ABP0GH73</accession>
<keyword evidence="5" id="KW-0862">Zinc</keyword>
<feature type="compositionally biased region" description="Polar residues" evidence="7">
    <location>
        <begin position="189"/>
        <end position="207"/>
    </location>
</feature>
<feature type="region of interest" description="Disordered" evidence="7">
    <location>
        <begin position="99"/>
        <end position="218"/>
    </location>
</feature>
<comment type="subcellular location">
    <subcellularLocation>
        <location evidence="1">Nucleus speckle</location>
    </subcellularLocation>
</comment>
<evidence type="ECO:0000256" key="5">
    <source>
        <dbReference type="ARBA" id="ARBA00022833"/>
    </source>
</evidence>
<evidence type="ECO:0000256" key="3">
    <source>
        <dbReference type="ARBA" id="ARBA00022723"/>
    </source>
</evidence>
<keyword evidence="10" id="KW-1185">Reference proteome</keyword>